<dbReference type="InterPro" id="IPR002347">
    <property type="entry name" value="SDR_fam"/>
</dbReference>
<organism evidence="4">
    <name type="scientific">freshwater metagenome</name>
    <dbReference type="NCBI Taxonomy" id="449393"/>
    <lineage>
        <taxon>unclassified sequences</taxon>
        <taxon>metagenomes</taxon>
        <taxon>ecological metagenomes</taxon>
    </lineage>
</organism>
<dbReference type="Gene3D" id="3.40.50.720">
    <property type="entry name" value="NAD(P)-binding Rossmann-like Domain"/>
    <property type="match status" value="1"/>
</dbReference>
<accession>A0A094QGB3</accession>
<dbReference type="InterPro" id="IPR036291">
    <property type="entry name" value="NAD(P)-bd_dom_sf"/>
</dbReference>
<dbReference type="SUPFAM" id="SSF51735">
    <property type="entry name" value="NAD(P)-binding Rossmann-fold domains"/>
    <property type="match status" value="1"/>
</dbReference>
<dbReference type="InterPro" id="IPR057326">
    <property type="entry name" value="KR_dom"/>
</dbReference>
<feature type="domain" description="Ketoreductase" evidence="3">
    <location>
        <begin position="15"/>
        <end position="192"/>
    </location>
</feature>
<evidence type="ECO:0000256" key="1">
    <source>
        <dbReference type="ARBA" id="ARBA00006484"/>
    </source>
</evidence>
<dbReference type="Pfam" id="PF13561">
    <property type="entry name" value="adh_short_C2"/>
    <property type="match status" value="1"/>
</dbReference>
<dbReference type="PROSITE" id="PS00061">
    <property type="entry name" value="ADH_SHORT"/>
    <property type="match status" value="1"/>
</dbReference>
<dbReference type="SMART" id="SM00822">
    <property type="entry name" value="PKS_KR"/>
    <property type="match status" value="1"/>
</dbReference>
<comment type="caution">
    <text evidence="4">The sequence shown here is derived from an EMBL/GenBank/DDBJ whole genome shotgun (WGS) entry which is preliminary data.</text>
</comment>
<evidence type="ECO:0000256" key="2">
    <source>
        <dbReference type="ARBA" id="ARBA00023002"/>
    </source>
</evidence>
<comment type="similarity">
    <text evidence="1">Belongs to the short-chain dehydrogenases/reductases (SDR) family.</text>
</comment>
<dbReference type="PRINTS" id="PR00080">
    <property type="entry name" value="SDRFAMILY"/>
</dbReference>
<dbReference type="InterPro" id="IPR020904">
    <property type="entry name" value="Sc_DH/Rdtase_CS"/>
</dbReference>
<dbReference type="PRINTS" id="PR00081">
    <property type="entry name" value="GDHRDH"/>
</dbReference>
<sequence length="256" mass="27336">MSTNWLEEQFSLDGKVALVTGASKGIGAEIAISMALAGADLILMGRSDKSLGQTAKKISEISSKPQEIHCDLSDLAELEKAIFGLESKKIDVLVNNAGTIFRSPSAEMPDDEWHRLMDINVNSVYSLTKQVGRGMLERGSGRIINIASLLSFQGGVNVAAYATSKHAIAGFTKALANEWGPKGVNVNAIAPGYIETDNTAPLRQDTKRSESISSRIPMARWGQPDDIAGVAVFLASKAAKYINGEILAVDGGWMAR</sequence>
<reference evidence="4" key="1">
    <citation type="submission" date="2014-06" db="EMBL/GenBank/DDBJ databases">
        <title>Key roles for freshwater Actinobacteria revealed by deep metagenomic sequencing.</title>
        <authorList>
            <person name="Ghai R."/>
            <person name="Mizuno C.M."/>
            <person name="Picazo A."/>
            <person name="Camacho A."/>
            <person name="Rodriguez-Valera F."/>
        </authorList>
    </citation>
    <scope>NUCLEOTIDE SEQUENCE</scope>
</reference>
<dbReference type="PANTHER" id="PTHR42760">
    <property type="entry name" value="SHORT-CHAIN DEHYDROGENASES/REDUCTASES FAMILY MEMBER"/>
    <property type="match status" value="1"/>
</dbReference>
<dbReference type="FunFam" id="3.40.50.720:FF:000084">
    <property type="entry name" value="Short-chain dehydrogenase reductase"/>
    <property type="match status" value="1"/>
</dbReference>
<dbReference type="GO" id="GO:0016616">
    <property type="term" value="F:oxidoreductase activity, acting on the CH-OH group of donors, NAD or NADP as acceptor"/>
    <property type="evidence" value="ECO:0007669"/>
    <property type="project" value="UniProtKB-ARBA"/>
</dbReference>
<dbReference type="AlphaFoldDB" id="A0A094QGB3"/>
<evidence type="ECO:0000313" key="4">
    <source>
        <dbReference type="EMBL" id="KGA13361.1"/>
    </source>
</evidence>
<evidence type="ECO:0000259" key="3">
    <source>
        <dbReference type="SMART" id="SM00822"/>
    </source>
</evidence>
<dbReference type="EMBL" id="JNSL01000190">
    <property type="protein sequence ID" value="KGA13361.1"/>
    <property type="molecule type" value="Genomic_DNA"/>
</dbReference>
<keyword evidence="2" id="KW-0560">Oxidoreductase</keyword>
<proteinExistence type="inferred from homology"/>
<name>A0A094QGB3_9ZZZZ</name>
<protein>
    <submittedName>
        <fullName evidence="4">2-deoxy-D-gluconate 3-dehydrogenase</fullName>
    </submittedName>
</protein>
<gene>
    <name evidence="4" type="ORF">GM51_19965</name>
</gene>
<dbReference type="PANTHER" id="PTHR42760:SF5">
    <property type="entry name" value="2-DEHYDRO-3-DEOXY-D-GLUCONATE 5-DEHYDROGENASE"/>
    <property type="match status" value="1"/>
</dbReference>